<keyword evidence="2" id="KW-0813">Transport</keyword>
<dbReference type="SUPFAM" id="SSF111369">
    <property type="entry name" value="HlyD-like secretion proteins"/>
    <property type="match status" value="1"/>
</dbReference>
<dbReference type="AlphaFoldDB" id="T1CSP5"/>
<dbReference type="GO" id="GO:0060003">
    <property type="term" value="P:copper ion export"/>
    <property type="evidence" value="ECO:0007669"/>
    <property type="project" value="TreeGrafter"/>
</dbReference>
<comment type="similarity">
    <text evidence="1">Belongs to the membrane fusion protein (MFP) (TC 8.A.1) family.</text>
</comment>
<feature type="non-terminal residue" evidence="4">
    <location>
        <position position="1"/>
    </location>
</feature>
<gene>
    <name evidence="4" type="ORF">B1A_05486</name>
</gene>
<sequence>DRVESQAYIKAAERKLRLLGASEEDVARISSSRKIAKYLTLHAPRSGVILNSNLRAGLFMNPGDQLMTVADLSSLLVYMDIYEGDFPLVRRGQLVALETVAYPGKVFPGKIIYLGGMVDPNTRTFHVRAEIPNPERLLKPGMFASVRIHLNRPRPV</sequence>
<evidence type="ECO:0000256" key="1">
    <source>
        <dbReference type="ARBA" id="ARBA00009477"/>
    </source>
</evidence>
<dbReference type="InterPro" id="IPR058792">
    <property type="entry name" value="Beta-barrel_RND_2"/>
</dbReference>
<dbReference type="EMBL" id="AUZX01004004">
    <property type="protein sequence ID" value="EQD72365.1"/>
    <property type="molecule type" value="Genomic_DNA"/>
</dbReference>
<feature type="domain" description="CusB-like beta-barrel" evidence="3">
    <location>
        <begin position="79"/>
        <end position="149"/>
    </location>
</feature>
<evidence type="ECO:0000259" key="3">
    <source>
        <dbReference type="Pfam" id="PF25954"/>
    </source>
</evidence>
<organism evidence="4">
    <name type="scientific">mine drainage metagenome</name>
    <dbReference type="NCBI Taxonomy" id="410659"/>
    <lineage>
        <taxon>unclassified sequences</taxon>
        <taxon>metagenomes</taxon>
        <taxon>ecological metagenomes</taxon>
    </lineage>
</organism>
<proteinExistence type="inferred from homology"/>
<name>T1CSP5_9ZZZZ</name>
<evidence type="ECO:0000256" key="2">
    <source>
        <dbReference type="ARBA" id="ARBA00022448"/>
    </source>
</evidence>
<dbReference type="InterPro" id="IPR051909">
    <property type="entry name" value="MFP_Cation_Efflux"/>
</dbReference>
<dbReference type="PANTHER" id="PTHR30097">
    <property type="entry name" value="CATION EFFLUX SYSTEM PROTEIN CUSB"/>
    <property type="match status" value="1"/>
</dbReference>
<evidence type="ECO:0000313" key="4">
    <source>
        <dbReference type="EMBL" id="EQD72365.1"/>
    </source>
</evidence>
<reference evidence="4" key="1">
    <citation type="submission" date="2013-08" db="EMBL/GenBank/DDBJ databases">
        <authorList>
            <person name="Mendez C."/>
            <person name="Richter M."/>
            <person name="Ferrer M."/>
            <person name="Sanchez J."/>
        </authorList>
    </citation>
    <scope>NUCLEOTIDE SEQUENCE</scope>
</reference>
<dbReference type="GO" id="GO:0015679">
    <property type="term" value="P:plasma membrane copper ion transport"/>
    <property type="evidence" value="ECO:0007669"/>
    <property type="project" value="TreeGrafter"/>
</dbReference>
<dbReference type="Pfam" id="PF25954">
    <property type="entry name" value="Beta-barrel_RND_2"/>
    <property type="match status" value="1"/>
</dbReference>
<dbReference type="FunFam" id="2.40.30.170:FF:000010">
    <property type="entry name" value="Efflux RND transporter periplasmic adaptor subunit"/>
    <property type="match status" value="1"/>
</dbReference>
<dbReference type="Gene3D" id="2.40.30.170">
    <property type="match status" value="1"/>
</dbReference>
<protein>
    <submittedName>
        <fullName evidence="4">Secretion protein (HlyD)</fullName>
    </submittedName>
</protein>
<dbReference type="GO" id="GO:0046914">
    <property type="term" value="F:transition metal ion binding"/>
    <property type="evidence" value="ECO:0007669"/>
    <property type="project" value="TreeGrafter"/>
</dbReference>
<comment type="caution">
    <text evidence="4">The sequence shown here is derived from an EMBL/GenBank/DDBJ whole genome shotgun (WGS) entry which is preliminary data.</text>
</comment>
<feature type="non-terminal residue" evidence="4">
    <location>
        <position position="156"/>
    </location>
</feature>
<dbReference type="PANTHER" id="PTHR30097:SF4">
    <property type="entry name" value="SLR6042 PROTEIN"/>
    <property type="match status" value="1"/>
</dbReference>
<reference evidence="4" key="2">
    <citation type="journal article" date="2014" name="ISME J.">
        <title>Microbial stratification in low pH oxic and suboxic macroscopic growths along an acid mine drainage.</title>
        <authorList>
            <person name="Mendez-Garcia C."/>
            <person name="Mesa V."/>
            <person name="Sprenger R.R."/>
            <person name="Richter M."/>
            <person name="Diez M.S."/>
            <person name="Solano J."/>
            <person name="Bargiela R."/>
            <person name="Golyshina O.V."/>
            <person name="Manteca A."/>
            <person name="Ramos J.L."/>
            <person name="Gallego J.R."/>
            <person name="Llorente I."/>
            <person name="Martins Dos Santos V.A."/>
            <person name="Jensen O.N."/>
            <person name="Pelaez A.I."/>
            <person name="Sanchez J."/>
            <person name="Ferrer M."/>
        </authorList>
    </citation>
    <scope>NUCLEOTIDE SEQUENCE</scope>
</reference>
<dbReference type="GO" id="GO:0030288">
    <property type="term" value="C:outer membrane-bounded periplasmic space"/>
    <property type="evidence" value="ECO:0007669"/>
    <property type="project" value="TreeGrafter"/>
</dbReference>
<accession>T1CSP5</accession>